<organism evidence="2 3">
    <name type="scientific">Streptomyces phage Daubenski</name>
    <dbReference type="NCBI Taxonomy" id="2653725"/>
    <lineage>
        <taxon>Viruses</taxon>
        <taxon>Duplodnaviria</taxon>
        <taxon>Heunggongvirae</taxon>
        <taxon>Uroviricota</taxon>
        <taxon>Caudoviricetes</taxon>
        <taxon>Stanwilliamsviridae</taxon>
        <taxon>Boydwoodruffvirinae</taxon>
        <taxon>Samistivirus</taxon>
        <taxon>Samistivirus daubenski</taxon>
    </lineage>
</organism>
<dbReference type="RefSeq" id="YP_010104888.1">
    <property type="nucleotide sequence ID" value="NC_055822.1"/>
</dbReference>
<evidence type="ECO:0000256" key="1">
    <source>
        <dbReference type="SAM" id="MobiDB-lite"/>
    </source>
</evidence>
<gene>
    <name evidence="2" type="primary">136</name>
    <name evidence="2" type="ORF">SEA_DAUBENSKI_141</name>
</gene>
<dbReference type="Proteomes" id="UP000375470">
    <property type="component" value="Segment"/>
</dbReference>
<name>A0A5Q2WDC3_9CAUD</name>
<protein>
    <submittedName>
        <fullName evidence="2">Uncharacterized protein</fullName>
    </submittedName>
</protein>
<accession>A0A5Q2WDC3</accession>
<dbReference type="GeneID" id="65122850"/>
<evidence type="ECO:0000313" key="2">
    <source>
        <dbReference type="EMBL" id="QGH76431.1"/>
    </source>
</evidence>
<dbReference type="EMBL" id="MN444876">
    <property type="protein sequence ID" value="QGH76431.1"/>
    <property type="molecule type" value="Genomic_DNA"/>
</dbReference>
<proteinExistence type="predicted"/>
<reference evidence="2 3" key="1">
    <citation type="submission" date="2019-09" db="EMBL/GenBank/DDBJ databases">
        <authorList>
            <person name="Cummings J.R."/>
            <person name="Eaglin Z.M."/>
            <person name="Kluemper A.J."/>
            <person name="Powell E.A."/>
            <person name="Stamm J."/>
            <person name="Thompson S.A."/>
            <person name="Tolsma S."/>
            <person name="Caruso S.M."/>
            <person name="Garlena R.A."/>
            <person name="Russell D.A."/>
            <person name="Pope W.H."/>
            <person name="Jacobs-Se D."/>
            <person name="Hatfull G.F."/>
        </authorList>
    </citation>
    <scope>NUCLEOTIDE SEQUENCE [LARGE SCALE GENOMIC DNA]</scope>
</reference>
<feature type="region of interest" description="Disordered" evidence="1">
    <location>
        <begin position="1"/>
        <end position="21"/>
    </location>
</feature>
<keyword evidence="3" id="KW-1185">Reference proteome</keyword>
<dbReference type="KEGG" id="vg:65122850"/>
<sequence length="83" mass="9374">MRTLQELINSGGLMRSDNGEEKPVSMTDLVMAGVLVLDGADEEGIFFEIDWDKLQAYSMELYLYFREAEMMGELIPGDDTMEA</sequence>
<evidence type="ECO:0000313" key="3">
    <source>
        <dbReference type="Proteomes" id="UP000375470"/>
    </source>
</evidence>